<dbReference type="PROSITE" id="PS51387">
    <property type="entry name" value="FAD_PCMH"/>
    <property type="match status" value="1"/>
</dbReference>
<dbReference type="PANTHER" id="PTHR42973:SF34">
    <property type="entry name" value="FAD BINDING DOMAIN PROTEIN (AFU_ORTHOLOGUE AFUA_3G02770)"/>
    <property type="match status" value="1"/>
</dbReference>
<feature type="domain" description="FAD-binding PCMH-type" evidence="6">
    <location>
        <begin position="93"/>
        <end position="264"/>
    </location>
</feature>
<evidence type="ECO:0000313" key="8">
    <source>
        <dbReference type="Proteomes" id="UP000243797"/>
    </source>
</evidence>
<evidence type="ECO:0000256" key="1">
    <source>
        <dbReference type="ARBA" id="ARBA00005466"/>
    </source>
</evidence>
<keyword evidence="2" id="KW-0285">Flavoprotein</keyword>
<dbReference type="OrthoDB" id="2151789at2759"/>
<dbReference type="InterPro" id="IPR016169">
    <property type="entry name" value="FAD-bd_PCMH_sub2"/>
</dbReference>
<dbReference type="Gene3D" id="3.30.465.10">
    <property type="match status" value="1"/>
</dbReference>
<dbReference type="GO" id="GO:0071949">
    <property type="term" value="F:FAD binding"/>
    <property type="evidence" value="ECO:0007669"/>
    <property type="project" value="InterPro"/>
</dbReference>
<accession>A0A2K1QHW1</accession>
<dbReference type="SUPFAM" id="SSF56176">
    <property type="entry name" value="FAD-binding/transporter-associated domain-like"/>
    <property type="match status" value="1"/>
</dbReference>
<organism evidence="7 8">
    <name type="scientific">Sphaceloma murrayae</name>
    <dbReference type="NCBI Taxonomy" id="2082308"/>
    <lineage>
        <taxon>Eukaryota</taxon>
        <taxon>Fungi</taxon>
        <taxon>Dikarya</taxon>
        <taxon>Ascomycota</taxon>
        <taxon>Pezizomycotina</taxon>
        <taxon>Dothideomycetes</taxon>
        <taxon>Dothideomycetidae</taxon>
        <taxon>Myriangiales</taxon>
        <taxon>Elsinoaceae</taxon>
        <taxon>Sphaceloma</taxon>
    </lineage>
</organism>
<dbReference type="InterPro" id="IPR016166">
    <property type="entry name" value="FAD-bd_PCMH"/>
</dbReference>
<comment type="similarity">
    <text evidence="1">Belongs to the oxygen-dependent FAD-linked oxidoreductase family.</text>
</comment>
<keyword evidence="4" id="KW-0560">Oxidoreductase</keyword>
<gene>
    <name evidence="7" type="ORF">CAC42_1766</name>
</gene>
<keyword evidence="5" id="KW-0732">Signal</keyword>
<keyword evidence="8" id="KW-1185">Reference proteome</keyword>
<name>A0A2K1QHW1_9PEZI</name>
<dbReference type="InterPro" id="IPR036318">
    <property type="entry name" value="FAD-bd_PCMH-like_sf"/>
</dbReference>
<comment type="caution">
    <text evidence="7">The sequence shown here is derived from an EMBL/GenBank/DDBJ whole genome shotgun (WGS) entry which is preliminary data.</text>
</comment>
<dbReference type="InterPro" id="IPR012951">
    <property type="entry name" value="BBE"/>
</dbReference>
<feature type="signal peptide" evidence="5">
    <location>
        <begin position="1"/>
        <end position="18"/>
    </location>
</feature>
<dbReference type="InterPro" id="IPR006094">
    <property type="entry name" value="Oxid_FAD_bind_N"/>
</dbReference>
<protein>
    <recommendedName>
        <fullName evidence="6">FAD-binding PCMH-type domain-containing protein</fullName>
    </recommendedName>
</protein>
<dbReference type="Proteomes" id="UP000243797">
    <property type="component" value="Unassembled WGS sequence"/>
</dbReference>
<sequence>MFRRLCFGFFALSAAIRAEDPFEPEDFDITGALLNRGIDVDTIPDLHNLKGDISQQLPQCRALDQIYGTDQLLQSNNQEFVAFTNGYWSKQQSDTQPACVFRPDDADAVSVVILISRLTTCPFAVKSGGHAAFVGGSNIPGGITVDFSRMQEIELSADKKIASVQPGNTWRRTYSELAKDDVTVIGGRVERIGVGGLTTGGGISFFSPLRGWAIDNVASYEVVTASGRIVEASPAANSDLYWALRGGGPNFGIVTRFNYEAYPLPNNELWGGTKRFLEPAFPDVITAYHNFVANAPSDPNAGGWCAWIVYNGTRIVGQELYYARPDGNNASIFNEFNAIEPVIGDSTENRNLVDYTISQQSTQPYGLRELFSVITIKLDHELLTFAKDIFFDKIGPAAAAEGCLPVLVFQAITLPILEKMKKNGGNPLGLTVDEGPYVTVQISVWWIKPEDDDLIYRSASDILEAISLVSKSRGKHASYVYMNYAAPFQDVIASYGAENKQKLMKIASKYDPKRVFQELQPGYFKLDRAAVPDSPYFRF</sequence>
<evidence type="ECO:0000256" key="3">
    <source>
        <dbReference type="ARBA" id="ARBA00022827"/>
    </source>
</evidence>
<evidence type="ECO:0000256" key="4">
    <source>
        <dbReference type="ARBA" id="ARBA00023002"/>
    </source>
</evidence>
<evidence type="ECO:0000259" key="6">
    <source>
        <dbReference type="PROSITE" id="PS51387"/>
    </source>
</evidence>
<proteinExistence type="inferred from homology"/>
<keyword evidence="3" id="KW-0274">FAD</keyword>
<dbReference type="STRING" id="2082308.A0A2K1QHW1"/>
<dbReference type="InterPro" id="IPR050416">
    <property type="entry name" value="FAD-linked_Oxidoreductase"/>
</dbReference>
<dbReference type="EMBL" id="NKHZ01000082">
    <property type="protein sequence ID" value="PNS14744.1"/>
    <property type="molecule type" value="Genomic_DNA"/>
</dbReference>
<feature type="chain" id="PRO_5014413532" description="FAD-binding PCMH-type domain-containing protein" evidence="5">
    <location>
        <begin position="19"/>
        <end position="539"/>
    </location>
</feature>
<dbReference type="GO" id="GO:0016491">
    <property type="term" value="F:oxidoreductase activity"/>
    <property type="evidence" value="ECO:0007669"/>
    <property type="project" value="UniProtKB-KW"/>
</dbReference>
<dbReference type="InParanoid" id="A0A2K1QHW1"/>
<dbReference type="AlphaFoldDB" id="A0A2K1QHW1"/>
<dbReference type="Pfam" id="PF08031">
    <property type="entry name" value="BBE"/>
    <property type="match status" value="1"/>
</dbReference>
<evidence type="ECO:0000256" key="2">
    <source>
        <dbReference type="ARBA" id="ARBA00022630"/>
    </source>
</evidence>
<evidence type="ECO:0000256" key="5">
    <source>
        <dbReference type="SAM" id="SignalP"/>
    </source>
</evidence>
<dbReference type="PANTHER" id="PTHR42973">
    <property type="entry name" value="BINDING OXIDOREDUCTASE, PUTATIVE (AFU_ORTHOLOGUE AFUA_1G17690)-RELATED"/>
    <property type="match status" value="1"/>
</dbReference>
<dbReference type="Pfam" id="PF01565">
    <property type="entry name" value="FAD_binding_4"/>
    <property type="match status" value="1"/>
</dbReference>
<reference evidence="7 8" key="1">
    <citation type="submission" date="2017-06" db="EMBL/GenBank/DDBJ databases">
        <title>Draft genome sequence of a variant of Elsinoe murrayae.</title>
        <authorList>
            <person name="Cheng Q."/>
        </authorList>
    </citation>
    <scope>NUCLEOTIDE SEQUENCE [LARGE SCALE GENOMIC DNA]</scope>
    <source>
        <strain evidence="7 8">CQ-2017a</strain>
    </source>
</reference>
<evidence type="ECO:0000313" key="7">
    <source>
        <dbReference type="EMBL" id="PNS14744.1"/>
    </source>
</evidence>